<sequence>MGSDFGFSEFFTVTHVVVYPIATFSVMFLTYGFYVLLFILCINSLTKSPYGSTGSQMPHGLYFWSTVSLFVIGTINVICFTQDKVREMVAIFIFLRTGDASAVEKHANNDKIKSADQSIVLLLSILANIFADLMLVHRCYIVWNRRNWIGLLFVLTSLINVVGLISVILVVVGASDEFDPDRERLFFLGSDIKQAYNGAYAGANLLTTVLTASRIWWVTREARESLGGGIRTLYQGVVAAILESGSLYPIISFVHIALVQSASTIGLPIDLIPTVTLVAGIAPALMIVRCRVFGFMQSKKTVQEAGDLSTLQFGSNTRTGTGTTPGGQSMSGGQDSELPNTDNPTRLTKGVKGDSSSHSDEEKEAATE</sequence>
<dbReference type="GeneID" id="66081548"/>
<evidence type="ECO:0000313" key="4">
    <source>
        <dbReference type="Proteomes" id="UP001049176"/>
    </source>
</evidence>
<accession>A0A9P7RRQ7</accession>
<feature type="transmembrane region" description="Helical" evidence="2">
    <location>
        <begin position="118"/>
        <end position="136"/>
    </location>
</feature>
<keyword evidence="2" id="KW-0812">Transmembrane</keyword>
<comment type="caution">
    <text evidence="3">The sequence shown here is derived from an EMBL/GenBank/DDBJ whole genome shotgun (WGS) entry which is preliminary data.</text>
</comment>
<dbReference type="OrthoDB" id="10481405at2759"/>
<evidence type="ECO:0000313" key="3">
    <source>
        <dbReference type="EMBL" id="KAG7088485.1"/>
    </source>
</evidence>
<feature type="transmembrane region" description="Helical" evidence="2">
    <location>
        <begin position="17"/>
        <end position="40"/>
    </location>
</feature>
<evidence type="ECO:0000256" key="2">
    <source>
        <dbReference type="SAM" id="Phobius"/>
    </source>
</evidence>
<feature type="transmembrane region" description="Helical" evidence="2">
    <location>
        <begin position="148"/>
        <end position="175"/>
    </location>
</feature>
<gene>
    <name evidence="3" type="ORF">E1B28_012473</name>
</gene>
<feature type="transmembrane region" description="Helical" evidence="2">
    <location>
        <begin position="271"/>
        <end position="290"/>
    </location>
</feature>
<feature type="compositionally biased region" description="Polar residues" evidence="1">
    <location>
        <begin position="337"/>
        <end position="346"/>
    </location>
</feature>
<feature type="compositionally biased region" description="Basic and acidic residues" evidence="1">
    <location>
        <begin position="351"/>
        <end position="368"/>
    </location>
</feature>
<dbReference type="RefSeq" id="XP_043004956.1">
    <property type="nucleotide sequence ID" value="XM_043157589.1"/>
</dbReference>
<keyword evidence="4" id="KW-1185">Reference proteome</keyword>
<evidence type="ECO:0000256" key="1">
    <source>
        <dbReference type="SAM" id="MobiDB-lite"/>
    </source>
</evidence>
<dbReference type="KEGG" id="more:E1B28_012473"/>
<dbReference type="AlphaFoldDB" id="A0A9P7RRQ7"/>
<feature type="region of interest" description="Disordered" evidence="1">
    <location>
        <begin position="312"/>
        <end position="368"/>
    </location>
</feature>
<keyword evidence="2" id="KW-1133">Transmembrane helix</keyword>
<feature type="transmembrane region" description="Helical" evidence="2">
    <location>
        <begin position="195"/>
        <end position="217"/>
    </location>
</feature>
<dbReference type="Proteomes" id="UP001049176">
    <property type="component" value="Chromosome 8"/>
</dbReference>
<proteinExistence type="predicted"/>
<name>A0A9P7RRQ7_9AGAR</name>
<feature type="transmembrane region" description="Helical" evidence="2">
    <location>
        <begin position="237"/>
        <end position="259"/>
    </location>
</feature>
<feature type="compositionally biased region" description="Low complexity" evidence="1">
    <location>
        <begin position="314"/>
        <end position="333"/>
    </location>
</feature>
<reference evidence="3" key="1">
    <citation type="journal article" date="2021" name="Genome Biol. Evol.">
        <title>The assembled and annotated genome of the fairy-ring fungus Marasmius oreades.</title>
        <authorList>
            <person name="Hiltunen M."/>
            <person name="Ament-Velasquez S.L."/>
            <person name="Johannesson H."/>
        </authorList>
    </citation>
    <scope>NUCLEOTIDE SEQUENCE</scope>
    <source>
        <strain evidence="3">03SP1</strain>
    </source>
</reference>
<keyword evidence="2" id="KW-0472">Membrane</keyword>
<organism evidence="3 4">
    <name type="scientific">Marasmius oreades</name>
    <name type="common">fairy-ring Marasmius</name>
    <dbReference type="NCBI Taxonomy" id="181124"/>
    <lineage>
        <taxon>Eukaryota</taxon>
        <taxon>Fungi</taxon>
        <taxon>Dikarya</taxon>
        <taxon>Basidiomycota</taxon>
        <taxon>Agaricomycotina</taxon>
        <taxon>Agaricomycetes</taxon>
        <taxon>Agaricomycetidae</taxon>
        <taxon>Agaricales</taxon>
        <taxon>Marasmiineae</taxon>
        <taxon>Marasmiaceae</taxon>
        <taxon>Marasmius</taxon>
    </lineage>
</organism>
<protein>
    <submittedName>
        <fullName evidence="3">Uncharacterized protein</fullName>
    </submittedName>
</protein>
<feature type="transmembrane region" description="Helical" evidence="2">
    <location>
        <begin position="61"/>
        <end position="78"/>
    </location>
</feature>
<dbReference type="EMBL" id="CM032188">
    <property type="protein sequence ID" value="KAG7088485.1"/>
    <property type="molecule type" value="Genomic_DNA"/>
</dbReference>